<evidence type="ECO:0000256" key="1">
    <source>
        <dbReference type="ARBA" id="ARBA00009913"/>
    </source>
</evidence>
<dbReference type="GO" id="GO:0003677">
    <property type="term" value="F:DNA binding"/>
    <property type="evidence" value="ECO:0007669"/>
    <property type="project" value="UniProtKB-KW"/>
</dbReference>
<dbReference type="CDD" id="cd03768">
    <property type="entry name" value="SR_ResInv"/>
    <property type="match status" value="1"/>
</dbReference>
<comment type="caution">
    <text evidence="9">The sequence shown here is derived from an EMBL/GenBank/DDBJ whole genome shotgun (WGS) entry which is preliminary data.</text>
</comment>
<keyword evidence="3" id="KW-0230">DNA invertase</keyword>
<evidence type="ECO:0000256" key="4">
    <source>
        <dbReference type="ARBA" id="ARBA00023125"/>
    </source>
</evidence>
<feature type="domain" description="Resolvase/invertase-type recombinase catalytic" evidence="8">
    <location>
        <begin position="1"/>
        <end position="134"/>
    </location>
</feature>
<protein>
    <submittedName>
        <fullName evidence="9">Resolvase</fullName>
    </submittedName>
</protein>
<evidence type="ECO:0000313" key="9">
    <source>
        <dbReference type="EMBL" id="GGD79438.1"/>
    </source>
</evidence>
<keyword evidence="5" id="KW-0233">DNA recombination</keyword>
<keyword evidence="2" id="KW-0229">DNA integration</keyword>
<evidence type="ECO:0000259" key="8">
    <source>
        <dbReference type="PROSITE" id="PS51736"/>
    </source>
</evidence>
<sequence>MEVGYARVSTQEQNLDLQLDALNKAGVKKIFTDKVSGAKSQKPQLEELLKYARKGDTIVVWRLDRLGRTTVQLIQFVEELQKLGISLKSLTEPIDTSTATGTLVVQIFCVLAEHERNVLRERTRAGLNSARIRGRTGGRPKGLSPKYEKIKDLVKNAYESKGSTTAEIMQAFKIPSRGTLYRILETAGVEVTSFVKRK</sequence>
<dbReference type="PROSITE" id="PS00398">
    <property type="entry name" value="RECOMBINASES_2"/>
    <property type="match status" value="1"/>
</dbReference>
<reference evidence="9" key="1">
    <citation type="journal article" date="2014" name="Int. J. Syst. Evol. Microbiol.">
        <title>Complete genome sequence of Corynebacterium casei LMG S-19264T (=DSM 44701T), isolated from a smear-ripened cheese.</title>
        <authorList>
            <consortium name="US DOE Joint Genome Institute (JGI-PGF)"/>
            <person name="Walter F."/>
            <person name="Albersmeier A."/>
            <person name="Kalinowski J."/>
            <person name="Ruckert C."/>
        </authorList>
    </citation>
    <scope>NUCLEOTIDE SEQUENCE</scope>
    <source>
        <strain evidence="9">CGMCC 1.15958</strain>
    </source>
</reference>
<dbReference type="PANTHER" id="PTHR30461:SF2">
    <property type="entry name" value="SERINE RECOMBINASE PINE-RELATED"/>
    <property type="match status" value="1"/>
</dbReference>
<dbReference type="EMBL" id="BMKK01000015">
    <property type="protein sequence ID" value="GGD79438.1"/>
    <property type="molecule type" value="Genomic_DNA"/>
</dbReference>
<proteinExistence type="inferred from homology"/>
<dbReference type="FunFam" id="3.40.50.1390:FF:000001">
    <property type="entry name" value="DNA recombinase"/>
    <property type="match status" value="1"/>
</dbReference>
<dbReference type="SMART" id="SM00857">
    <property type="entry name" value="Resolvase"/>
    <property type="match status" value="1"/>
</dbReference>
<evidence type="ECO:0000256" key="2">
    <source>
        <dbReference type="ARBA" id="ARBA00022908"/>
    </source>
</evidence>
<gene>
    <name evidence="9" type="ORF">GCM10011514_49260</name>
</gene>
<evidence type="ECO:0000256" key="6">
    <source>
        <dbReference type="PIRSR" id="PIRSR606118-50"/>
    </source>
</evidence>
<dbReference type="RefSeq" id="WP_188770540.1">
    <property type="nucleotide sequence ID" value="NZ_BMKK01000015.1"/>
</dbReference>
<dbReference type="InterPro" id="IPR006118">
    <property type="entry name" value="Recombinase_CS"/>
</dbReference>
<dbReference type="InterPro" id="IPR036162">
    <property type="entry name" value="Resolvase-like_N_sf"/>
</dbReference>
<comment type="similarity">
    <text evidence="1">Belongs to the site-specific recombinase resolvase family.</text>
</comment>
<dbReference type="PROSITE" id="PS51736">
    <property type="entry name" value="RECOMBINASES_3"/>
    <property type="match status" value="1"/>
</dbReference>
<accession>A0A916Z709</accession>
<evidence type="ECO:0000313" key="10">
    <source>
        <dbReference type="Proteomes" id="UP000609064"/>
    </source>
</evidence>
<name>A0A916Z709_9BACT</name>
<dbReference type="InterPro" id="IPR006119">
    <property type="entry name" value="Resolv_N"/>
</dbReference>
<evidence type="ECO:0000256" key="3">
    <source>
        <dbReference type="ARBA" id="ARBA00023100"/>
    </source>
</evidence>
<dbReference type="Pfam" id="PF00239">
    <property type="entry name" value="Resolvase"/>
    <property type="match status" value="1"/>
</dbReference>
<keyword evidence="10" id="KW-1185">Reference proteome</keyword>
<reference evidence="9" key="2">
    <citation type="submission" date="2020-09" db="EMBL/GenBank/DDBJ databases">
        <authorList>
            <person name="Sun Q."/>
            <person name="Zhou Y."/>
        </authorList>
    </citation>
    <scope>NUCLEOTIDE SEQUENCE</scope>
    <source>
        <strain evidence="9">CGMCC 1.15958</strain>
    </source>
</reference>
<dbReference type="Proteomes" id="UP000609064">
    <property type="component" value="Unassembled WGS sequence"/>
</dbReference>
<dbReference type="InterPro" id="IPR050639">
    <property type="entry name" value="SSR_resolvase"/>
</dbReference>
<dbReference type="Gene3D" id="3.40.50.1390">
    <property type="entry name" value="Resolvase, N-terminal catalytic domain"/>
    <property type="match status" value="1"/>
</dbReference>
<dbReference type="GO" id="GO:0000150">
    <property type="term" value="F:DNA strand exchange activity"/>
    <property type="evidence" value="ECO:0007669"/>
    <property type="project" value="UniProtKB-KW"/>
</dbReference>
<dbReference type="PANTHER" id="PTHR30461">
    <property type="entry name" value="DNA-INVERTASE FROM LAMBDOID PROPHAGE"/>
    <property type="match status" value="1"/>
</dbReference>
<evidence type="ECO:0000256" key="7">
    <source>
        <dbReference type="PROSITE-ProRule" id="PRU10137"/>
    </source>
</evidence>
<keyword evidence="4" id="KW-0238">DNA-binding</keyword>
<dbReference type="SUPFAM" id="SSF53041">
    <property type="entry name" value="Resolvase-like"/>
    <property type="match status" value="1"/>
</dbReference>
<dbReference type="AlphaFoldDB" id="A0A916Z709"/>
<dbReference type="PROSITE" id="PS00397">
    <property type="entry name" value="RECOMBINASES_1"/>
    <property type="match status" value="1"/>
</dbReference>
<dbReference type="GO" id="GO:0015074">
    <property type="term" value="P:DNA integration"/>
    <property type="evidence" value="ECO:0007669"/>
    <property type="project" value="UniProtKB-KW"/>
</dbReference>
<evidence type="ECO:0000256" key="5">
    <source>
        <dbReference type="ARBA" id="ARBA00023172"/>
    </source>
</evidence>
<organism evidence="9 10">
    <name type="scientific">Emticicia aquatilis</name>
    <dbReference type="NCBI Taxonomy" id="1537369"/>
    <lineage>
        <taxon>Bacteria</taxon>
        <taxon>Pseudomonadati</taxon>
        <taxon>Bacteroidota</taxon>
        <taxon>Cytophagia</taxon>
        <taxon>Cytophagales</taxon>
        <taxon>Leadbetterellaceae</taxon>
        <taxon>Emticicia</taxon>
    </lineage>
</organism>
<feature type="active site" description="O-(5'-phospho-DNA)-serine intermediate" evidence="6 7">
    <location>
        <position position="9"/>
    </location>
</feature>